<evidence type="ECO:0000313" key="3">
    <source>
        <dbReference type="EMBL" id="MBV0925464.1"/>
    </source>
</evidence>
<dbReference type="Proteomes" id="UP000766550">
    <property type="component" value="Unassembled WGS sequence"/>
</dbReference>
<dbReference type="Pfam" id="PF13229">
    <property type="entry name" value="Beta_helix"/>
    <property type="match status" value="1"/>
</dbReference>
<reference evidence="3 4" key="1">
    <citation type="submission" date="2021-06" db="EMBL/GenBank/DDBJ databases">
        <title>New haloarchaea isolates fom saline soil.</title>
        <authorList>
            <person name="Duran-Viseras A."/>
            <person name="Sanchez-Porro C.S."/>
            <person name="Ventosa A."/>
        </authorList>
    </citation>
    <scope>NUCLEOTIDE SEQUENCE [LARGE SCALE GENOMIC DNA]</scope>
    <source>
        <strain evidence="3 4">JCM 183640</strain>
    </source>
</reference>
<dbReference type="InterPro" id="IPR006626">
    <property type="entry name" value="PbH1"/>
</dbReference>
<organism evidence="3 4">
    <name type="scientific">Haloarcula limicola</name>
    <dbReference type="NCBI Taxonomy" id="1429915"/>
    <lineage>
        <taxon>Archaea</taxon>
        <taxon>Methanobacteriati</taxon>
        <taxon>Methanobacteriota</taxon>
        <taxon>Stenosarchaea group</taxon>
        <taxon>Halobacteria</taxon>
        <taxon>Halobacteriales</taxon>
        <taxon>Haloarculaceae</taxon>
        <taxon>Haloarcula</taxon>
    </lineage>
</organism>
<dbReference type="InterPro" id="IPR006311">
    <property type="entry name" value="TAT_signal"/>
</dbReference>
<keyword evidence="4" id="KW-1185">Reference proteome</keyword>
<dbReference type="InterPro" id="IPR039448">
    <property type="entry name" value="Beta_helix"/>
</dbReference>
<gene>
    <name evidence="3" type="ORF">KTS45_14750</name>
</gene>
<dbReference type="InterPro" id="IPR012334">
    <property type="entry name" value="Pectin_lyas_fold"/>
</dbReference>
<dbReference type="InterPro" id="IPR011050">
    <property type="entry name" value="Pectin_lyase_fold/virulence"/>
</dbReference>
<protein>
    <submittedName>
        <fullName evidence="3">Right-handed parallel beta-helix repeat-containing protein</fullName>
    </submittedName>
</protein>
<dbReference type="SMART" id="SM00710">
    <property type="entry name" value="PbH1"/>
    <property type="match status" value="6"/>
</dbReference>
<dbReference type="AlphaFoldDB" id="A0A8J7YC06"/>
<evidence type="ECO:0000256" key="1">
    <source>
        <dbReference type="SAM" id="MobiDB-lite"/>
    </source>
</evidence>
<feature type="compositionally biased region" description="Basic and acidic residues" evidence="1">
    <location>
        <begin position="19"/>
        <end position="30"/>
    </location>
</feature>
<evidence type="ECO:0000259" key="2">
    <source>
        <dbReference type="Pfam" id="PF13229"/>
    </source>
</evidence>
<comment type="caution">
    <text evidence="3">The sequence shown here is derived from an EMBL/GenBank/DDBJ whole genome shotgun (WGS) entry which is preliminary data.</text>
</comment>
<feature type="domain" description="Right handed beta helix" evidence="2">
    <location>
        <begin position="232"/>
        <end position="392"/>
    </location>
</feature>
<dbReference type="Gene3D" id="2.160.20.10">
    <property type="entry name" value="Single-stranded right-handed beta-helix, Pectin lyase-like"/>
    <property type="match status" value="1"/>
</dbReference>
<name>A0A8J7YC06_9EURY</name>
<accession>A0A8J7YC06</accession>
<feature type="region of interest" description="Disordered" evidence="1">
    <location>
        <begin position="1"/>
        <end position="45"/>
    </location>
</feature>
<dbReference type="SUPFAM" id="SSF51126">
    <property type="entry name" value="Pectin lyase-like"/>
    <property type="match status" value="1"/>
</dbReference>
<dbReference type="PROSITE" id="PS51318">
    <property type="entry name" value="TAT"/>
    <property type="match status" value="1"/>
</dbReference>
<evidence type="ECO:0000313" key="4">
    <source>
        <dbReference type="Proteomes" id="UP000766550"/>
    </source>
</evidence>
<dbReference type="RefSeq" id="WP_162318290.1">
    <property type="nucleotide sequence ID" value="NZ_JAHQXF010000002.1"/>
</dbReference>
<dbReference type="OrthoDB" id="308872at2157"/>
<feature type="compositionally biased region" description="Polar residues" evidence="1">
    <location>
        <begin position="1"/>
        <end position="18"/>
    </location>
</feature>
<dbReference type="EMBL" id="JAHQXF010000002">
    <property type="protein sequence ID" value="MBV0925464.1"/>
    <property type="molecule type" value="Genomic_DNA"/>
</dbReference>
<proteinExistence type="predicted"/>
<sequence>MSEQEPLQTGDAAQQTEDAAQRIEAADRQTEVANQRTEAASGDVDSGRRTFMQALTIGAAGLGVAAMSGNAAAAEEGPSEPFEVGGDALNLGGTLVVGDGGYDTITQAWDAASSGDTIYVHCSYDAEAAGEPFPVVLDYEEKEVMLTGGHPSGSVIDASHSNENVIEVLGRGMNDYRNNPVVQNLKIVGGDVGLRVRAAPFASFENLVIYRTGSHGVSIEGYTDPDSGRNKGTFGVYFHNCQTWVCGGDGFRTEGDALPHGTTFTNCKASSNGGIGFRLRGYTNKLIGGAAQLNHSYGIEARVGKANLIQNCYIEGNSRAKSYPVELYASGADGLTISNCYFNGINPRSTSHNHDHVLRAINVHESSKLSIRDCTVRNYDEGFIATFSCRDPDFHAASHYVLDATHGLFATDPTGHGNIRPRSDGMILPSDLSDAEPLHDYDMGYHVGGGKEGLAYHYDGEWHLMETETL</sequence>